<feature type="compositionally biased region" description="Basic and acidic residues" evidence="9">
    <location>
        <begin position="469"/>
        <end position="479"/>
    </location>
</feature>
<dbReference type="GeneID" id="92374612"/>
<name>A0A1G4IB15_TRYEQ</name>
<dbReference type="EMBL" id="CZPT02001152">
    <property type="protein sequence ID" value="SCU69115.1"/>
    <property type="molecule type" value="Genomic_DNA"/>
</dbReference>
<feature type="compositionally biased region" description="Low complexity" evidence="9">
    <location>
        <begin position="447"/>
        <end position="465"/>
    </location>
</feature>
<evidence type="ECO:0000256" key="3">
    <source>
        <dbReference type="ARBA" id="ARBA00022475"/>
    </source>
</evidence>
<keyword evidence="6" id="KW-0472">Membrane</keyword>
<evidence type="ECO:0000313" key="14">
    <source>
        <dbReference type="Proteomes" id="UP000195570"/>
    </source>
</evidence>
<gene>
    <name evidence="13" type="ORF">TEOVI_000067200</name>
</gene>
<keyword evidence="5 10" id="KW-0732">Signal</keyword>
<evidence type="ECO:0000256" key="9">
    <source>
        <dbReference type="SAM" id="MobiDB-lite"/>
    </source>
</evidence>
<dbReference type="RefSeq" id="XP_067080145.1">
    <property type="nucleotide sequence ID" value="XM_067224044.1"/>
</dbReference>
<evidence type="ECO:0000256" key="7">
    <source>
        <dbReference type="ARBA" id="ARBA00023180"/>
    </source>
</evidence>
<dbReference type="VEuPathDB" id="TriTrypDB:TEOVI_000067200"/>
<evidence type="ECO:0000259" key="11">
    <source>
        <dbReference type="Pfam" id="PF10659"/>
    </source>
</evidence>
<feature type="domain" description="Trypanosome variant surface glycoprotein C-terminal" evidence="11">
    <location>
        <begin position="411"/>
        <end position="503"/>
    </location>
</feature>
<proteinExistence type="predicted"/>
<feature type="region of interest" description="Disordered" evidence="9">
    <location>
        <begin position="389"/>
        <end position="414"/>
    </location>
</feature>
<comment type="subcellular location">
    <subcellularLocation>
        <location evidence="2">Cell membrane</location>
        <topology evidence="2">Lipid-anchor</topology>
        <topology evidence="2">GPI-anchor</topology>
    </subcellularLocation>
</comment>
<keyword evidence="14" id="KW-1185">Reference proteome</keyword>
<organism evidence="13 14">
    <name type="scientific">Trypanosoma equiperdum</name>
    <dbReference type="NCBI Taxonomy" id="5694"/>
    <lineage>
        <taxon>Eukaryota</taxon>
        <taxon>Discoba</taxon>
        <taxon>Euglenozoa</taxon>
        <taxon>Kinetoplastea</taxon>
        <taxon>Metakinetoplastina</taxon>
        <taxon>Trypanosomatida</taxon>
        <taxon>Trypanosomatidae</taxon>
        <taxon>Trypanosoma</taxon>
    </lineage>
</organism>
<keyword evidence="4" id="KW-0336">GPI-anchor</keyword>
<accession>A0A1G4IB15</accession>
<evidence type="ECO:0000256" key="6">
    <source>
        <dbReference type="ARBA" id="ARBA00023136"/>
    </source>
</evidence>
<evidence type="ECO:0000256" key="2">
    <source>
        <dbReference type="ARBA" id="ARBA00004609"/>
    </source>
</evidence>
<keyword evidence="8" id="KW-0449">Lipoprotein</keyword>
<reference evidence="13" key="1">
    <citation type="submission" date="2016-09" db="EMBL/GenBank/DDBJ databases">
        <authorList>
            <person name="Hebert L."/>
            <person name="Moumen B."/>
        </authorList>
    </citation>
    <scope>NUCLEOTIDE SEQUENCE [LARGE SCALE GENOMIC DNA]</scope>
    <source>
        <strain evidence="13">OVI</strain>
    </source>
</reference>
<evidence type="ECO:0000256" key="5">
    <source>
        <dbReference type="ARBA" id="ARBA00022729"/>
    </source>
</evidence>
<evidence type="ECO:0000256" key="4">
    <source>
        <dbReference type="ARBA" id="ARBA00022622"/>
    </source>
</evidence>
<feature type="chain" id="PRO_5009235372" evidence="10">
    <location>
        <begin position="35"/>
        <end position="507"/>
    </location>
</feature>
<feature type="signal peptide" evidence="10">
    <location>
        <begin position="1"/>
        <end position="34"/>
    </location>
</feature>
<evidence type="ECO:0000256" key="8">
    <source>
        <dbReference type="ARBA" id="ARBA00023288"/>
    </source>
</evidence>
<evidence type="ECO:0000256" key="1">
    <source>
        <dbReference type="ARBA" id="ARBA00002523"/>
    </source>
</evidence>
<feature type="region of interest" description="Disordered" evidence="9">
    <location>
        <begin position="447"/>
        <end position="479"/>
    </location>
</feature>
<dbReference type="SUPFAM" id="SSF118251">
    <property type="entry name" value="Variant surface glycoprotein MITAT 1.2, VSG 221, C-terminal domain"/>
    <property type="match status" value="1"/>
</dbReference>
<evidence type="ECO:0000313" key="13">
    <source>
        <dbReference type="EMBL" id="SCU69115.1"/>
    </source>
</evidence>
<dbReference type="GO" id="GO:0005886">
    <property type="term" value="C:plasma membrane"/>
    <property type="evidence" value="ECO:0007669"/>
    <property type="project" value="UniProtKB-SubCell"/>
</dbReference>
<evidence type="ECO:0000259" key="12">
    <source>
        <dbReference type="Pfam" id="PF13206"/>
    </source>
</evidence>
<dbReference type="InterPro" id="IPR027446">
    <property type="entry name" value="VSG_C_dom_sf"/>
</dbReference>
<sequence>MNHTTACQPSWCSVLKRLLIVVGASAPLPSSTEATPLDSLVDFQALCRVYNLHKAKESIKLSSQLQDLPQEDDELTKLNISTATHTYFDHKDKAYDNDGTENKADVKKAWKGRNEEKIKHVGDGPDLYKRLPKSPQRDRANTQIRHLLTQHAKLYTTYKAAKEAAETALQEAKSELQNALYGPGQQAFPKGKFANGGTLKRHKICRNTEPGSADAAPSVAEALICMCTGQNGAATSECDNTLTNQVQDSNAGSETEAATAWAAIAQRCDMQPGPSAISAATVAAVAEAAQARLGALNGEASASNGRYTFGKTTANTCAGAQGATQCVNYKQQIETAKTGIPWINALHKAANKLTEAEAKAGEARAISLAREQLSIQARTAYISSKHDLDNPVKLTPTSALTGNKVPQEEDCHEHKSRDKCKEPCKWNENGTDQTKKCSLDPLKAAEQQTTQTGTGETATGTAATGCAKHGTDKAKGEGDKRCKWDGETCKESSLLLNKKLVLIFLLL</sequence>
<dbReference type="Pfam" id="PF10659">
    <property type="entry name" value="Trypan_glycop_C"/>
    <property type="match status" value="1"/>
</dbReference>
<keyword evidence="7" id="KW-0325">Glycoprotein</keyword>
<keyword evidence="3" id="KW-1003">Cell membrane</keyword>
<dbReference type="AlphaFoldDB" id="A0A1G4IB15"/>
<evidence type="ECO:0000256" key="10">
    <source>
        <dbReference type="SAM" id="SignalP"/>
    </source>
</evidence>
<comment type="caution">
    <text evidence="13">The sequence shown here is derived from an EMBL/GenBank/DDBJ whole genome shotgun (WGS) entry which is preliminary data.</text>
</comment>
<dbReference type="Proteomes" id="UP000195570">
    <property type="component" value="Unassembled WGS sequence"/>
</dbReference>
<dbReference type="GO" id="GO:0098552">
    <property type="term" value="C:side of membrane"/>
    <property type="evidence" value="ECO:0007669"/>
    <property type="project" value="UniProtKB-KW"/>
</dbReference>
<protein>
    <submittedName>
        <fullName evidence="13">Trypanosomal VSG domain/Trypanosome variant surface glycoprotein C-terminal domain containing protein, putative</fullName>
    </submittedName>
</protein>
<dbReference type="InterPro" id="IPR025932">
    <property type="entry name" value="Trypano_VSG_B_N_dom"/>
</dbReference>
<dbReference type="Gene3D" id="4.10.110.20">
    <property type="entry name" value="Variant surface glycoprotein MITAT 1.2, VSG 221, C-terminal domain"/>
    <property type="match status" value="1"/>
</dbReference>
<comment type="function">
    <text evidence="1">VSG forms a coat on the surface of the parasite. The trypanosome evades the immune response of the host by expressing a series of antigenically distinct VSGs from an estimated 1000 VSG genes.</text>
</comment>
<dbReference type="Pfam" id="PF13206">
    <property type="entry name" value="VSG_B"/>
    <property type="match status" value="1"/>
</dbReference>
<feature type="domain" description="Trypanosome variant surface glycoprotein B-type N-terminal" evidence="12">
    <location>
        <begin position="24"/>
        <end position="366"/>
    </location>
</feature>
<dbReference type="InterPro" id="IPR019609">
    <property type="entry name" value="Variant_surf_glycoprt_trypan_C"/>
</dbReference>